<evidence type="ECO:0000256" key="10">
    <source>
        <dbReference type="ARBA" id="ARBA00063570"/>
    </source>
</evidence>
<keyword evidence="18" id="KW-1185">Reference proteome</keyword>
<feature type="binding site" evidence="11">
    <location>
        <position position="540"/>
    </location>
    <ligand>
        <name>ATP</name>
        <dbReference type="ChEBI" id="CHEBI:30616"/>
    </ligand>
</feature>
<dbReference type="InterPro" id="IPR002018">
    <property type="entry name" value="CarbesteraseB"/>
</dbReference>
<dbReference type="Proteomes" id="UP000719412">
    <property type="component" value="Unassembled WGS sequence"/>
</dbReference>
<dbReference type="SUPFAM" id="SSF53474">
    <property type="entry name" value="alpha/beta-Hydrolases"/>
    <property type="match status" value="1"/>
</dbReference>
<evidence type="ECO:0000259" key="16">
    <source>
        <dbReference type="Pfam" id="PF08442"/>
    </source>
</evidence>
<dbReference type="PROSITE" id="PS01217">
    <property type="entry name" value="SUCCINYL_COA_LIG_3"/>
    <property type="match status" value="1"/>
</dbReference>
<dbReference type="FunFam" id="3.30.1490.20:FF:000004">
    <property type="entry name" value="Succinate--CoA ligase [ADP-forming] subunit beta, mitochondrial"/>
    <property type="match status" value="1"/>
</dbReference>
<proteinExistence type="inferred from homology"/>
<dbReference type="InterPro" id="IPR005809">
    <property type="entry name" value="Succ_CoA_ligase-like_bsu"/>
</dbReference>
<dbReference type="PROSITE" id="PS00941">
    <property type="entry name" value="CARBOXYLESTERASE_B_2"/>
    <property type="match status" value="1"/>
</dbReference>
<reference evidence="17" key="2">
    <citation type="submission" date="2021-08" db="EMBL/GenBank/DDBJ databases">
        <authorList>
            <person name="Eriksson T."/>
        </authorList>
    </citation>
    <scope>NUCLEOTIDE SEQUENCE</scope>
    <source>
        <strain evidence="17">Stoneville</strain>
        <tissue evidence="17">Whole head</tissue>
    </source>
</reference>
<comment type="pathway">
    <text evidence="1 11">Carbohydrate metabolism; tricarboxylic acid cycle; succinate from succinyl-CoA (ligase route): step 1/1.</text>
</comment>
<dbReference type="GO" id="GO:0000287">
    <property type="term" value="F:magnesium ion binding"/>
    <property type="evidence" value="ECO:0007669"/>
    <property type="project" value="UniProtKB-UniRule"/>
</dbReference>
<dbReference type="FunFam" id="3.40.50.261:FF:000001">
    <property type="entry name" value="Succinate--CoA ligase [ADP-forming] subunit beta"/>
    <property type="match status" value="1"/>
</dbReference>
<evidence type="ECO:0000256" key="5">
    <source>
        <dbReference type="ARBA" id="ARBA00022741"/>
    </source>
</evidence>
<comment type="subcellular location">
    <subcellularLocation>
        <location evidence="11">Mitochondrion</location>
    </subcellularLocation>
</comment>
<dbReference type="InterPro" id="IPR029058">
    <property type="entry name" value="AB_hydrolase_fold"/>
</dbReference>
<dbReference type="SUPFAM" id="SSF56059">
    <property type="entry name" value="Glutathione synthetase ATP-binding domain-like"/>
    <property type="match status" value="1"/>
</dbReference>
<sequence>MKDLTRIITDTGKNVNAFLGIPYATPPIGDLRFAPPQKYPHWNETRQATNFAHHCPQLPLKPGINDQEDCLYLNIWSPENSGLYAPLPVVVFFEGKNFYQSSEFPISGQDLSAEGMVIVTMNYRLNVFGFFCLGLPEARGNLGMLDQYSGLLWIRQNINQFGGDPEKITLYGHQTGAVSVIFHMVSPRTAGFFQRVIISSGSAVVSWQHQNDPIVASKQILRMLGCDAYTVNPLKCLRSKNVEHILQALAEYSESFNWDDKFLPVVDTFLADTNRYLPLDPVHALREGTYLQVPILTGISKPITDEQFMQWLELASQGYPQLQQYIEKAKIPEITRLYKLSTTNKDQIFDLIKWKYFSSNQGDVRILFDELKDFEYQAKIEAPHFLQLSQLISSYVQPIYVYFMNDVGFVLNTSDSTITTDLLLLFGPILLKQIAKRRFSASEMSLSRQVRQLWANFVIFGNPTPNNQIKSWRKYSAGDFYIENFGPAASCVNEENKKRIQRVLFWNQLLPKISNIRDNLSNNIPKELQNSPDVKEYVIKAQILAGGRGKGHFSNGFKGGVHVTANRNDVEGIYQKMLGHNLITKQTPKDGIEVKKIMIAESVTIKRETYVCILMDRQRNGPVIIASPAGGVDIEAVAEKTPHLIKNIPIDIFEGVTDSMAEEVATFLEFKGSLKNLAAAEIKKLWQFFLTVDATQLEINPLVETDDNKVISVDAKINFDDNAQFRQKDIFGLEDVTESDPREVEAAKNNLNYIGMTGNIGCLVNGAGLAMATMDIIKLHGGDPANFLDVGGSVKEEQVRAAFNILTSDKNVRCILVNVFGGIVNCATIANGIVGAMKSMKLEVPLIVRLEGTNAVEARRIIKESGLNIQTAEDLDDAAKKAPMDNRPTRHRRQANAAPPSSQRGTAVKPTRHRRQANSAPPSSQLGTVYLGRYLFNIAASD</sequence>
<dbReference type="InterPro" id="IPR013815">
    <property type="entry name" value="ATP_grasp_subdomain_1"/>
</dbReference>
<dbReference type="EMBL" id="JABDTM020021034">
    <property type="protein sequence ID" value="KAH0816729.1"/>
    <property type="molecule type" value="Genomic_DNA"/>
</dbReference>
<dbReference type="NCBIfam" id="TIGR01016">
    <property type="entry name" value="sucCoAbeta"/>
    <property type="match status" value="1"/>
</dbReference>
<comment type="function">
    <text evidence="11">Succinyl-CoA synthetase functions in the citric acid cycle (TCA), coupling the hydrolysis of succinyl-CoA to the synthesis of ATP and thus represents the only step of substrate-level phosphorylation in the TCA. The beta subunit provides nucleotide specificity of the enzyme and binds the substrate succinate, while the binding sites for coenzyme A and phosphate are found in the alpha subunit.</text>
</comment>
<dbReference type="Pfam" id="PF00549">
    <property type="entry name" value="Ligase_CoA"/>
    <property type="match status" value="1"/>
</dbReference>
<dbReference type="GO" id="GO:0005524">
    <property type="term" value="F:ATP binding"/>
    <property type="evidence" value="ECO:0007669"/>
    <property type="project" value="UniProtKB-UniRule"/>
</dbReference>
<evidence type="ECO:0000256" key="8">
    <source>
        <dbReference type="ARBA" id="ARBA00052879"/>
    </source>
</evidence>
<accession>A0A8J6LC42</accession>
<evidence type="ECO:0000313" key="17">
    <source>
        <dbReference type="EMBL" id="KAH0816729.1"/>
    </source>
</evidence>
<dbReference type="UniPathway" id="UPA00223">
    <property type="reaction ID" value="UER00999"/>
</dbReference>
<keyword evidence="4 11" id="KW-0479">Metal-binding</keyword>
<dbReference type="Gene3D" id="3.40.50.261">
    <property type="entry name" value="Succinyl-CoA synthetase domains"/>
    <property type="match status" value="1"/>
</dbReference>
<dbReference type="FunFam" id="3.30.470.20:FF:000002">
    <property type="entry name" value="Succinate--CoA ligase [ADP-forming] subunit beta"/>
    <property type="match status" value="1"/>
</dbReference>
<dbReference type="SUPFAM" id="SSF52210">
    <property type="entry name" value="Succinyl-CoA synthetase domains"/>
    <property type="match status" value="1"/>
</dbReference>
<comment type="function">
    <text evidence="9">GTP-specific succinyl-CoA synthetase functions in the citric acid cycle (TCA), coupling the hydrolysis of succinyl-CoA to the synthesis of GTP and thus represents the only step of substrate-level phosphorylation in the TCA. The beta subunit provides nucleotide specificity of the enzyme and binds the substrate succinate, while the binding sites for coenzyme A and phosphate are found in the alpha subunit.</text>
</comment>
<comment type="similarity">
    <text evidence="11 12">Belongs to the succinate/malate CoA ligase beta subunit family.</text>
</comment>
<keyword evidence="6 11" id="KW-0460">Magnesium</keyword>
<feature type="domain" description="ATP-citrate synthase/succinyl-CoA ligase C-terminal" evidence="15">
    <location>
        <begin position="763"/>
        <end position="882"/>
    </location>
</feature>
<evidence type="ECO:0000256" key="7">
    <source>
        <dbReference type="ARBA" id="ARBA00023180"/>
    </source>
</evidence>
<feature type="binding site" evidence="11">
    <location>
        <position position="765"/>
    </location>
    <ligand>
        <name>substrate</name>
        <note>ligand shared with subunit alpha</note>
    </ligand>
</feature>
<dbReference type="InterPro" id="IPR016102">
    <property type="entry name" value="Succinyl-CoA_synth-like"/>
</dbReference>
<feature type="binding site" evidence="11">
    <location>
        <begin position="547"/>
        <end position="549"/>
    </location>
    <ligand>
        <name>ATP</name>
        <dbReference type="ChEBI" id="CHEBI:30616"/>
    </ligand>
</feature>
<gene>
    <name evidence="17" type="ORF">GEV33_006061</name>
</gene>
<comment type="catalytic activity">
    <reaction evidence="8">
        <text>GTP + succinate + CoA = succinyl-CoA + GDP + phosphate</text>
        <dbReference type="Rhea" id="RHEA:22120"/>
        <dbReference type="ChEBI" id="CHEBI:30031"/>
        <dbReference type="ChEBI" id="CHEBI:37565"/>
        <dbReference type="ChEBI" id="CHEBI:43474"/>
        <dbReference type="ChEBI" id="CHEBI:57287"/>
        <dbReference type="ChEBI" id="CHEBI:57292"/>
        <dbReference type="ChEBI" id="CHEBI:58189"/>
        <dbReference type="EC" id="6.2.1.4"/>
    </reaction>
</comment>
<evidence type="ECO:0000256" key="13">
    <source>
        <dbReference type="SAM" id="MobiDB-lite"/>
    </source>
</evidence>
<keyword evidence="11" id="KW-0496">Mitochondrion</keyword>
<evidence type="ECO:0000256" key="11">
    <source>
        <dbReference type="HAMAP-Rule" id="MF_03219"/>
    </source>
</evidence>
<feature type="binding site" evidence="11">
    <location>
        <begin position="822"/>
        <end position="824"/>
    </location>
    <ligand>
        <name>substrate</name>
        <note>ligand shared with subunit alpha</note>
    </ligand>
</feature>
<comment type="caution">
    <text evidence="17">The sequence shown here is derived from an EMBL/GenBank/DDBJ whole genome shotgun (WGS) entry which is preliminary data.</text>
</comment>
<dbReference type="InterPro" id="IPR005811">
    <property type="entry name" value="SUCC_ACL_C"/>
</dbReference>
<dbReference type="GO" id="GO:0042709">
    <property type="term" value="C:succinate-CoA ligase complex"/>
    <property type="evidence" value="ECO:0007669"/>
    <property type="project" value="TreeGrafter"/>
</dbReference>
<protein>
    <recommendedName>
        <fullName evidence="11">Succinate--CoA ligase [ADP-forming] subunit beta, mitochondrial</fullName>
        <ecNumber evidence="11">6.2.1.5</ecNumber>
    </recommendedName>
    <alternativeName>
        <fullName evidence="11">Succinyl-CoA synthetase beta chain</fullName>
        <shortName evidence="11">SCS-beta</shortName>
    </alternativeName>
</protein>
<dbReference type="EC" id="6.2.1.5" evidence="11"/>
<feature type="domain" description="ATP-grasp fold succinyl-CoA synthetase-type" evidence="16">
    <location>
        <begin position="533"/>
        <end position="704"/>
    </location>
</feature>
<evidence type="ECO:0000256" key="6">
    <source>
        <dbReference type="ARBA" id="ARBA00022842"/>
    </source>
</evidence>
<evidence type="ECO:0000256" key="9">
    <source>
        <dbReference type="ARBA" id="ARBA00053833"/>
    </source>
</evidence>
<dbReference type="Gene3D" id="3.30.1490.20">
    <property type="entry name" value="ATP-grasp fold, A domain"/>
    <property type="match status" value="1"/>
</dbReference>
<organism evidence="17 18">
    <name type="scientific">Tenebrio molitor</name>
    <name type="common">Yellow mealworm beetle</name>
    <dbReference type="NCBI Taxonomy" id="7067"/>
    <lineage>
        <taxon>Eukaryota</taxon>
        <taxon>Metazoa</taxon>
        <taxon>Ecdysozoa</taxon>
        <taxon>Arthropoda</taxon>
        <taxon>Hexapoda</taxon>
        <taxon>Insecta</taxon>
        <taxon>Pterygota</taxon>
        <taxon>Neoptera</taxon>
        <taxon>Endopterygota</taxon>
        <taxon>Coleoptera</taxon>
        <taxon>Polyphaga</taxon>
        <taxon>Cucujiformia</taxon>
        <taxon>Tenebrionidae</taxon>
        <taxon>Tenebrio</taxon>
    </lineage>
</organism>
<dbReference type="Gene3D" id="3.40.50.1820">
    <property type="entry name" value="alpha/beta hydrolase"/>
    <property type="match status" value="1"/>
</dbReference>
<dbReference type="GO" id="GO:0006099">
    <property type="term" value="P:tricarboxylic acid cycle"/>
    <property type="evidence" value="ECO:0007669"/>
    <property type="project" value="UniProtKB-UniRule"/>
</dbReference>
<feature type="binding site" evidence="11">
    <location>
        <position position="608"/>
    </location>
    <ligand>
        <name>ATP</name>
        <dbReference type="ChEBI" id="CHEBI:30616"/>
    </ligand>
</feature>
<dbReference type="GO" id="GO:0004776">
    <property type="term" value="F:succinate-CoA ligase (GDP-forming) activity"/>
    <property type="evidence" value="ECO:0007669"/>
    <property type="project" value="UniProtKB-EC"/>
</dbReference>
<dbReference type="Pfam" id="PF00135">
    <property type="entry name" value="COesterase"/>
    <property type="match status" value="1"/>
</dbReference>
<comment type="subunit">
    <text evidence="10">Heterodimer of an alpha and a beta subunit. The beta subunit determines specificity for GTP.</text>
</comment>
<evidence type="ECO:0000256" key="2">
    <source>
        <dbReference type="ARBA" id="ARBA00022532"/>
    </source>
</evidence>
<keyword evidence="11" id="KW-0067">ATP-binding</keyword>
<feature type="binding site" evidence="11">
    <location>
        <position position="700"/>
    </location>
    <ligand>
        <name>Mg(2+)</name>
        <dbReference type="ChEBI" id="CHEBI:18420"/>
    </ligand>
</feature>
<feature type="domain" description="Carboxylesterase type B" evidence="14">
    <location>
        <begin position="10"/>
        <end position="477"/>
    </location>
</feature>
<evidence type="ECO:0000259" key="14">
    <source>
        <dbReference type="Pfam" id="PF00135"/>
    </source>
</evidence>
<keyword evidence="7" id="KW-0325">Glycoprotein</keyword>
<keyword evidence="2 11" id="KW-0816">Tricarboxylic acid cycle</keyword>
<dbReference type="InterPro" id="IPR013650">
    <property type="entry name" value="ATP-grasp_succ-CoA_synth-type"/>
</dbReference>
<dbReference type="AlphaFoldDB" id="A0A8J6LC42"/>
<evidence type="ECO:0000256" key="12">
    <source>
        <dbReference type="RuleBase" id="RU361258"/>
    </source>
</evidence>
<dbReference type="InterPro" id="IPR017866">
    <property type="entry name" value="Succ-CoA_synthase_bsu_CS"/>
</dbReference>
<dbReference type="PANTHER" id="PTHR11815:SF10">
    <property type="entry name" value="SUCCINATE--COA LIGASE [GDP-FORMING] SUBUNIT BETA, MITOCHONDRIAL"/>
    <property type="match status" value="1"/>
</dbReference>
<dbReference type="GO" id="GO:0004775">
    <property type="term" value="F:succinate-CoA ligase (ADP-forming) activity"/>
    <property type="evidence" value="ECO:0007669"/>
    <property type="project" value="UniProtKB-UniRule"/>
</dbReference>
<dbReference type="NCBIfam" id="NF001913">
    <property type="entry name" value="PRK00696.1"/>
    <property type="match status" value="1"/>
</dbReference>
<comment type="catalytic activity">
    <reaction evidence="11">
        <text>succinate + ATP + CoA = succinyl-CoA + ADP + phosphate</text>
        <dbReference type="Rhea" id="RHEA:17661"/>
        <dbReference type="ChEBI" id="CHEBI:30031"/>
        <dbReference type="ChEBI" id="CHEBI:30616"/>
        <dbReference type="ChEBI" id="CHEBI:43474"/>
        <dbReference type="ChEBI" id="CHEBI:57287"/>
        <dbReference type="ChEBI" id="CHEBI:57292"/>
        <dbReference type="ChEBI" id="CHEBI:456216"/>
        <dbReference type="EC" id="6.2.1.5"/>
    </reaction>
</comment>
<comment type="cofactor">
    <cofactor evidence="11">
        <name>Mg(2+)</name>
        <dbReference type="ChEBI" id="CHEBI:18420"/>
    </cofactor>
    <text evidence="11">Binds 1 Mg(2+) ion per subunit.</text>
</comment>
<dbReference type="Gene3D" id="3.30.470.20">
    <property type="entry name" value="ATP-grasp fold, B domain"/>
    <property type="match status" value="1"/>
</dbReference>
<evidence type="ECO:0000256" key="4">
    <source>
        <dbReference type="ARBA" id="ARBA00022723"/>
    </source>
</evidence>
<reference evidence="17" key="1">
    <citation type="journal article" date="2020" name="J Insects Food Feed">
        <title>The yellow mealworm (Tenebrio molitor) genome: a resource for the emerging insects as food and feed industry.</title>
        <authorList>
            <person name="Eriksson T."/>
            <person name="Andere A."/>
            <person name="Kelstrup H."/>
            <person name="Emery V."/>
            <person name="Picard C."/>
        </authorList>
    </citation>
    <scope>NUCLEOTIDE SEQUENCE</scope>
    <source>
        <strain evidence="17">Stoneville</strain>
        <tissue evidence="17">Whole head</tissue>
    </source>
</reference>
<dbReference type="PANTHER" id="PTHR11815">
    <property type="entry name" value="SUCCINYL-COA SYNTHETASE BETA CHAIN"/>
    <property type="match status" value="1"/>
</dbReference>
<name>A0A8J6LC42_TENMO</name>
<dbReference type="InterPro" id="IPR019819">
    <property type="entry name" value="Carboxylesterase_B_CS"/>
</dbReference>
<dbReference type="Pfam" id="PF08442">
    <property type="entry name" value="ATP-grasp_2"/>
    <property type="match status" value="1"/>
</dbReference>
<evidence type="ECO:0000256" key="1">
    <source>
        <dbReference type="ARBA" id="ARBA00005064"/>
    </source>
</evidence>
<keyword evidence="3 11" id="KW-0436">Ligase</keyword>
<evidence type="ECO:0000256" key="3">
    <source>
        <dbReference type="ARBA" id="ARBA00022598"/>
    </source>
</evidence>
<keyword evidence="5 11" id="KW-0547">Nucleotide-binding</keyword>
<evidence type="ECO:0000259" key="15">
    <source>
        <dbReference type="Pfam" id="PF00549"/>
    </source>
</evidence>
<dbReference type="GO" id="GO:0005739">
    <property type="term" value="C:mitochondrion"/>
    <property type="evidence" value="ECO:0007669"/>
    <property type="project" value="UniProtKB-SubCell"/>
</dbReference>
<dbReference type="HAMAP" id="MF_00558">
    <property type="entry name" value="Succ_CoA_beta"/>
    <property type="match status" value="1"/>
</dbReference>
<evidence type="ECO:0000313" key="18">
    <source>
        <dbReference type="Proteomes" id="UP000719412"/>
    </source>
</evidence>
<feature type="binding site" evidence="11">
    <location>
        <position position="714"/>
    </location>
    <ligand>
        <name>Mg(2+)</name>
        <dbReference type="ChEBI" id="CHEBI:18420"/>
    </ligand>
</feature>
<feature type="compositionally biased region" description="Basic and acidic residues" evidence="13">
    <location>
        <begin position="877"/>
        <end position="888"/>
    </location>
</feature>
<feature type="region of interest" description="Disordered" evidence="13">
    <location>
        <begin position="873"/>
        <end position="924"/>
    </location>
</feature>
<dbReference type="GO" id="GO:0006104">
    <property type="term" value="P:succinyl-CoA metabolic process"/>
    <property type="evidence" value="ECO:0007669"/>
    <property type="project" value="TreeGrafter"/>
</dbReference>